<keyword evidence="6" id="KW-1185">Reference proteome</keyword>
<evidence type="ECO:0000256" key="1">
    <source>
        <dbReference type="ARBA" id="ARBA00022603"/>
    </source>
</evidence>
<gene>
    <name evidence="5" type="ORF">QEG99_01590</name>
</gene>
<dbReference type="Pfam" id="PF05958">
    <property type="entry name" value="tRNA_U5-meth_tr"/>
    <property type="match status" value="1"/>
</dbReference>
<evidence type="ECO:0000256" key="3">
    <source>
        <dbReference type="ARBA" id="ARBA00022691"/>
    </source>
</evidence>
<keyword evidence="3 4" id="KW-0949">S-adenosyl-L-methionine</keyword>
<accession>A0ABY8LWL9</accession>
<sequence length="362" mass="42468">MQNLTKILFYNQKGEGVGIYNHKPIYLPFTILNEIVEFKVISQEKNYYKGTAVKIIEKSNNRIDNLPENYQFIGGYELMHMNLQAEKEYKIYTLKSIFKQIAKIDLEDKNINYFQGEKEYRYRNKITLFDGGLKKKNSNEIYYLNDFLLTDIIPKTDKKGKIIIRKLNTLIEGKKTDNLYTYDQMEDLVFKVSIGSFYQVNKEVALKIYQKILDFIDEDEQVVYDLYAGIATISSFLTKKAQKVIAVEINKNSYKDALYNKKINNLNNLKIVNEEVSKFLAREKELKSTVVVDPDRTGLKKEVLNQLIRLLPNKIIYLSCNVATQASDLAKLKQYYQIDYIEIFNMFPKTYHIENLIVLTLK</sequence>
<dbReference type="PANTHER" id="PTHR11061:SF30">
    <property type="entry name" value="TRNA (URACIL(54)-C(5))-METHYLTRANSFERASE"/>
    <property type="match status" value="1"/>
</dbReference>
<reference evidence="5" key="1">
    <citation type="submission" date="2023-04" db="EMBL/GenBank/DDBJ databases">
        <title>Completed genome of Mycoplasma lagogenitalium type strain 12MS.</title>
        <authorList>
            <person name="Spergser J."/>
        </authorList>
    </citation>
    <scope>NUCLEOTIDE SEQUENCE</scope>
    <source>
        <strain evidence="5">12MS</strain>
    </source>
</reference>
<feature type="active site" description="Nucleophile" evidence="4">
    <location>
        <position position="320"/>
    </location>
</feature>
<protein>
    <submittedName>
        <fullName evidence="5">rRNA adenine N-6-methyltransferase family protein</fullName>
    </submittedName>
</protein>
<evidence type="ECO:0000256" key="4">
    <source>
        <dbReference type="PROSITE-ProRule" id="PRU01024"/>
    </source>
</evidence>
<dbReference type="InterPro" id="IPR012340">
    <property type="entry name" value="NA-bd_OB-fold"/>
</dbReference>
<organism evidence="5 6">
    <name type="scientific">Mesomycoplasma lagogenitalium</name>
    <dbReference type="NCBI Taxonomy" id="171286"/>
    <lineage>
        <taxon>Bacteria</taxon>
        <taxon>Bacillati</taxon>
        <taxon>Mycoplasmatota</taxon>
        <taxon>Mycoplasmoidales</taxon>
        <taxon>Metamycoplasmataceae</taxon>
        <taxon>Mesomycoplasma</taxon>
    </lineage>
</organism>
<dbReference type="Gene3D" id="2.40.50.1070">
    <property type="match status" value="1"/>
</dbReference>
<dbReference type="PROSITE" id="PS51687">
    <property type="entry name" value="SAM_MT_RNA_M5U"/>
    <property type="match status" value="1"/>
</dbReference>
<dbReference type="Gene3D" id="3.40.50.150">
    <property type="entry name" value="Vaccinia Virus protein VP39"/>
    <property type="match status" value="1"/>
</dbReference>
<comment type="similarity">
    <text evidence="4">Belongs to the class I-like SAM-binding methyltransferase superfamily. RNA M5U methyltransferase family.</text>
</comment>
<evidence type="ECO:0000313" key="6">
    <source>
        <dbReference type="Proteomes" id="UP001179842"/>
    </source>
</evidence>
<proteinExistence type="inferred from homology"/>
<dbReference type="Proteomes" id="UP001179842">
    <property type="component" value="Chromosome"/>
</dbReference>
<dbReference type="InterPro" id="IPR029063">
    <property type="entry name" value="SAM-dependent_MTases_sf"/>
</dbReference>
<keyword evidence="1 4" id="KW-0489">Methyltransferase</keyword>
<evidence type="ECO:0000256" key="2">
    <source>
        <dbReference type="ARBA" id="ARBA00022679"/>
    </source>
</evidence>
<dbReference type="RefSeq" id="WP_280102261.1">
    <property type="nucleotide sequence ID" value="NZ_CP122979.1"/>
</dbReference>
<feature type="binding site" evidence="4">
    <location>
        <position position="248"/>
    </location>
    <ligand>
        <name>S-adenosyl-L-methionine</name>
        <dbReference type="ChEBI" id="CHEBI:59789"/>
    </ligand>
</feature>
<dbReference type="EMBL" id="CP122979">
    <property type="protein sequence ID" value="WGI36958.1"/>
    <property type="molecule type" value="Genomic_DNA"/>
</dbReference>
<feature type="binding site" evidence="4">
    <location>
        <position position="199"/>
    </location>
    <ligand>
        <name>S-adenosyl-L-methionine</name>
        <dbReference type="ChEBI" id="CHEBI:59789"/>
    </ligand>
</feature>
<keyword evidence="2 4" id="KW-0808">Transferase</keyword>
<feature type="binding site" evidence="4">
    <location>
        <position position="293"/>
    </location>
    <ligand>
        <name>S-adenosyl-L-methionine</name>
        <dbReference type="ChEBI" id="CHEBI:59789"/>
    </ligand>
</feature>
<feature type="binding site" evidence="4">
    <location>
        <position position="227"/>
    </location>
    <ligand>
        <name>S-adenosyl-L-methionine</name>
        <dbReference type="ChEBI" id="CHEBI:59789"/>
    </ligand>
</feature>
<evidence type="ECO:0000313" key="5">
    <source>
        <dbReference type="EMBL" id="WGI36958.1"/>
    </source>
</evidence>
<dbReference type="SUPFAM" id="SSF50249">
    <property type="entry name" value="Nucleic acid-binding proteins"/>
    <property type="match status" value="1"/>
</dbReference>
<dbReference type="InterPro" id="IPR010280">
    <property type="entry name" value="U5_MeTrfase_fam"/>
</dbReference>
<dbReference type="Gene3D" id="2.40.50.140">
    <property type="entry name" value="Nucleic acid-binding proteins"/>
    <property type="match status" value="1"/>
</dbReference>
<dbReference type="SUPFAM" id="SSF53335">
    <property type="entry name" value="S-adenosyl-L-methionine-dependent methyltransferases"/>
    <property type="match status" value="1"/>
</dbReference>
<dbReference type="PANTHER" id="PTHR11061">
    <property type="entry name" value="RNA M5U METHYLTRANSFERASE"/>
    <property type="match status" value="1"/>
</dbReference>
<name>A0ABY8LWL9_9BACT</name>